<dbReference type="EMBL" id="JAKKUT010000006">
    <property type="protein sequence ID" value="MDG2992012.1"/>
    <property type="molecule type" value="Genomic_DNA"/>
</dbReference>
<evidence type="ECO:0000313" key="2">
    <source>
        <dbReference type="EMBL" id="MDG2992012.1"/>
    </source>
</evidence>
<dbReference type="Proteomes" id="UP001154265">
    <property type="component" value="Unassembled WGS sequence"/>
</dbReference>
<keyword evidence="3" id="KW-1185">Reference proteome</keyword>
<feature type="region of interest" description="Disordered" evidence="1">
    <location>
        <begin position="56"/>
        <end position="96"/>
    </location>
</feature>
<evidence type="ECO:0000256" key="1">
    <source>
        <dbReference type="SAM" id="MobiDB-lite"/>
    </source>
</evidence>
<dbReference type="RefSeq" id="WP_277867936.1">
    <property type="nucleotide sequence ID" value="NZ_JAKKUT010000006.1"/>
</dbReference>
<comment type="caution">
    <text evidence="2">The sequence shown here is derived from an EMBL/GenBank/DDBJ whole genome shotgun (WGS) entry which is preliminary data.</text>
</comment>
<evidence type="ECO:0000313" key="3">
    <source>
        <dbReference type="Proteomes" id="UP001154265"/>
    </source>
</evidence>
<reference evidence="2" key="1">
    <citation type="journal article" date="2022" name="Genome Biol. Evol.">
        <title>A New Gene Family Diagnostic for Intracellular Biomineralization of Amorphous Ca Carbonates by Cyanobacteria.</title>
        <authorList>
            <person name="Benzerara K."/>
            <person name="Duprat E."/>
            <person name="Bitard-Feildel T."/>
            <person name="Caumes G."/>
            <person name="Cassier-Chauvat C."/>
            <person name="Chauvat F."/>
            <person name="Dezi M."/>
            <person name="Diop S.I."/>
            <person name="Gaschignard G."/>
            <person name="Gorgen S."/>
            <person name="Gugger M."/>
            <person name="Lopez-Garcia P."/>
            <person name="Millet M."/>
            <person name="Skouri-Panet F."/>
            <person name="Moreira D."/>
            <person name="Callebaut I."/>
        </authorList>
    </citation>
    <scope>NUCLEOTIDE SEQUENCE</scope>
    <source>
        <strain evidence="2">G9</strain>
    </source>
</reference>
<reference evidence="2" key="2">
    <citation type="submission" date="2022-01" db="EMBL/GenBank/DDBJ databases">
        <authorList>
            <person name="Zivanovic Y."/>
            <person name="Moreira D."/>
            <person name="Lopez-Garcia P."/>
        </authorList>
    </citation>
    <scope>NUCLEOTIDE SEQUENCE</scope>
    <source>
        <strain evidence="2">G9</strain>
    </source>
</reference>
<feature type="region of interest" description="Disordered" evidence="1">
    <location>
        <begin position="134"/>
        <end position="155"/>
    </location>
</feature>
<name>A0ABT6F2F2_9SYNE</name>
<organism evidence="2 3">
    <name type="scientific">Candidatus Synechococcus calcipolaris G9</name>
    <dbReference type="NCBI Taxonomy" id="1497997"/>
    <lineage>
        <taxon>Bacteria</taxon>
        <taxon>Bacillati</taxon>
        <taxon>Cyanobacteriota</taxon>
        <taxon>Cyanophyceae</taxon>
        <taxon>Synechococcales</taxon>
        <taxon>Synechococcaceae</taxon>
        <taxon>Synechococcus</taxon>
    </lineage>
</organism>
<sequence length="155" mass="17115">MDTDHRCPIFPMPSGPPHGYRPIAIAAHLPIALHFSQSSVPMGHPDYALRAAAKMPKSSPLKTLKHSPPLGPRQETHGYRMHRSSRGYHRAATPWGPHIAHSSLEDSYRPGPTPWPAPTMTLRITDTDRAPGIPAPAHGHLPKIHGYRLHQNGDR</sequence>
<protein>
    <submittedName>
        <fullName evidence="2">Uncharacterized protein</fullName>
    </submittedName>
</protein>
<feature type="compositionally biased region" description="Basic residues" evidence="1">
    <location>
        <begin position="79"/>
        <end position="89"/>
    </location>
</feature>
<proteinExistence type="predicted"/>
<accession>A0ABT6F2F2</accession>
<gene>
    <name evidence="2" type="ORF">L3556_13890</name>
</gene>